<proteinExistence type="predicted"/>
<name>A0ABP0XGP5_9BRYO</name>
<sequence>MANKRPFSISTLQNLSNDTKNTSMRTVATRLGNAKLFLREDYEAVDPNLPGLLRVLRDRGAGECSHKHGTFYEHLLHVYRMLKLWDAPNPVALCGLFHSAYSNSYVNLAIFEPNVERRTVRDLVGEAAEELIHFFCIVPRQQLIFTNLLFTLSDERLLSTLHEYDQIMGGDKTGSAAATPNQYETVGKATHDHFVVSKKMEQLFSTDVNSHSGARRPEPLIPSEGMLVKHIHTGEDVWVPRRVVAIFLLLTMADFADQLFGWQDVLFGNDDGEFRFNGNNFYALWPGNCKPGLWMTEISRMGVLLNVLLKEDEVENREEHQSAGKREGKKAFSELQIPLPAIFKSCSAIVSAADQIKARNLYWEAICITGGDEKILDKAQPLLQAACKYNPFVGEPHIVLAQILLSRREFELAEKEATLGLQLLLEWATNWDKRMTWEGWVAWARVLRQNALDKTWAKDVWGIINLGLVK</sequence>
<dbReference type="Pfam" id="PF20680">
    <property type="entry name" value="DUF6817"/>
    <property type="match status" value="1"/>
</dbReference>
<keyword evidence="3" id="KW-1185">Reference proteome</keyword>
<dbReference type="EMBL" id="OZ020102">
    <property type="protein sequence ID" value="CAK9276745.1"/>
    <property type="molecule type" value="Genomic_DNA"/>
</dbReference>
<reference evidence="2" key="1">
    <citation type="submission" date="2024-02" db="EMBL/GenBank/DDBJ databases">
        <authorList>
            <consortium name="ELIXIR-Norway"/>
            <consortium name="Elixir Norway"/>
        </authorList>
    </citation>
    <scope>NUCLEOTIDE SEQUENCE</scope>
</reference>
<protein>
    <recommendedName>
        <fullName evidence="1">DUF6817 domain-containing protein</fullName>
    </recommendedName>
</protein>
<gene>
    <name evidence="2" type="ORF">CSSPJE1EN1_LOCUS22223</name>
</gene>
<dbReference type="PANTHER" id="PTHR37391:SF2">
    <property type="entry name" value="E3 UBIQUITIN-PROTEIN LIGASE"/>
    <property type="match status" value="1"/>
</dbReference>
<dbReference type="Proteomes" id="UP001497444">
    <property type="component" value="Chromosome 7"/>
</dbReference>
<evidence type="ECO:0000313" key="3">
    <source>
        <dbReference type="Proteomes" id="UP001497444"/>
    </source>
</evidence>
<evidence type="ECO:0000313" key="2">
    <source>
        <dbReference type="EMBL" id="CAK9276745.1"/>
    </source>
</evidence>
<dbReference type="PANTHER" id="PTHR37391">
    <property type="entry name" value="E3 UBIQUITIN-PROTEIN LIGASE"/>
    <property type="match status" value="1"/>
</dbReference>
<evidence type="ECO:0000259" key="1">
    <source>
        <dbReference type="Pfam" id="PF20680"/>
    </source>
</evidence>
<organism evidence="2 3">
    <name type="scientific">Sphagnum jensenii</name>
    <dbReference type="NCBI Taxonomy" id="128206"/>
    <lineage>
        <taxon>Eukaryota</taxon>
        <taxon>Viridiplantae</taxon>
        <taxon>Streptophyta</taxon>
        <taxon>Embryophyta</taxon>
        <taxon>Bryophyta</taxon>
        <taxon>Sphagnophytina</taxon>
        <taxon>Sphagnopsida</taxon>
        <taxon>Sphagnales</taxon>
        <taxon>Sphagnaceae</taxon>
        <taxon>Sphagnum</taxon>
    </lineage>
</organism>
<accession>A0ABP0XGP5</accession>
<feature type="domain" description="DUF6817" evidence="1">
    <location>
        <begin position="55"/>
        <end position="140"/>
    </location>
</feature>
<dbReference type="InterPro" id="IPR049202">
    <property type="entry name" value="DUF6817"/>
</dbReference>